<evidence type="ECO:0000313" key="1">
    <source>
        <dbReference type="EMBL" id="ACO79184.1"/>
    </source>
</evidence>
<evidence type="ECO:0000313" key="2">
    <source>
        <dbReference type="Proteomes" id="UP000002424"/>
    </source>
</evidence>
<dbReference type="EnsemblBacteria" id="ACO79184">
    <property type="protein sequence ID" value="ACO79184"/>
    <property type="gene ID" value="Avin_30190"/>
</dbReference>
<accession>C1DN17</accession>
<protein>
    <submittedName>
        <fullName evidence="1">Uncharacterized protein</fullName>
    </submittedName>
</protein>
<proteinExistence type="predicted"/>
<organism evidence="1 2">
    <name type="scientific">Azotobacter vinelandii (strain DJ / ATCC BAA-1303)</name>
    <dbReference type="NCBI Taxonomy" id="322710"/>
    <lineage>
        <taxon>Bacteria</taxon>
        <taxon>Pseudomonadati</taxon>
        <taxon>Pseudomonadota</taxon>
        <taxon>Gammaproteobacteria</taxon>
        <taxon>Pseudomonadales</taxon>
        <taxon>Pseudomonadaceae</taxon>
        <taxon>Azotobacter</taxon>
    </lineage>
</organism>
<dbReference type="AlphaFoldDB" id="C1DN17"/>
<dbReference type="EMBL" id="CP001157">
    <property type="protein sequence ID" value="ACO79184.1"/>
    <property type="molecule type" value="Genomic_DNA"/>
</dbReference>
<dbReference type="Proteomes" id="UP000002424">
    <property type="component" value="Chromosome"/>
</dbReference>
<keyword evidence="2" id="KW-1185">Reference proteome</keyword>
<dbReference type="KEGG" id="avn:Avin_30190"/>
<sequence length="33" mass="3648">MLEINPCGYRGFVPGNFEQAGGRASRDFPPHLN</sequence>
<gene>
    <name evidence="1" type="ordered locus">Avin_30190</name>
</gene>
<dbReference type="STRING" id="322710.Avin_30190"/>
<name>C1DN17_AZOVD</name>
<dbReference type="HOGENOM" id="CLU_3380297_0_0_6"/>
<reference evidence="1 2" key="1">
    <citation type="journal article" date="2009" name="J. Bacteriol.">
        <title>Genome sequence of Azotobacter vinelandii, an obligate aerobe specialized to support diverse anaerobic metabolic processes.</title>
        <authorList>
            <person name="Setubal J.C."/>
            <person name="dos Santos P."/>
            <person name="Goldman B.S."/>
            <person name="Ertesvag H."/>
            <person name="Espin G."/>
            <person name="Rubio L.M."/>
            <person name="Valla S."/>
            <person name="Almeida N.F."/>
            <person name="Balasubramanian D."/>
            <person name="Cromes L."/>
            <person name="Curatti L."/>
            <person name="Du Z."/>
            <person name="Godsy E."/>
            <person name="Goodner B."/>
            <person name="Hellner-Burris K."/>
            <person name="Hernandez J.A."/>
            <person name="Houmiel K."/>
            <person name="Imperial J."/>
            <person name="Kennedy C."/>
            <person name="Larson T.J."/>
            <person name="Latreille P."/>
            <person name="Ligon L.S."/>
            <person name="Lu J."/>
            <person name="Maerk M."/>
            <person name="Miller N.M."/>
            <person name="Norton S."/>
            <person name="O'Carroll I.P."/>
            <person name="Paulsen I."/>
            <person name="Raulfs E.C."/>
            <person name="Roemer R."/>
            <person name="Rosser J."/>
            <person name="Segura D."/>
            <person name="Slater S."/>
            <person name="Stricklin S.L."/>
            <person name="Studholme D.J."/>
            <person name="Sun J."/>
            <person name="Viana C.J."/>
            <person name="Wallin E."/>
            <person name="Wang B."/>
            <person name="Wheeler C."/>
            <person name="Zhu H."/>
            <person name="Dean D.R."/>
            <person name="Dixon R."/>
            <person name="Wood D."/>
        </authorList>
    </citation>
    <scope>NUCLEOTIDE SEQUENCE [LARGE SCALE GENOMIC DNA]</scope>
    <source>
        <strain evidence="2">DJ / ATCC BAA-1303</strain>
    </source>
</reference>